<dbReference type="EMBL" id="QNRE01000014">
    <property type="protein sequence ID" value="RBO85587.1"/>
    <property type="molecule type" value="Genomic_DNA"/>
</dbReference>
<dbReference type="AlphaFoldDB" id="A0A366D6C5"/>
<keyword evidence="2" id="KW-1185">Reference proteome</keyword>
<proteinExistence type="predicted"/>
<dbReference type="Proteomes" id="UP000252586">
    <property type="component" value="Unassembled WGS sequence"/>
</dbReference>
<sequence>MTAESEGRDAAERFRARHHLGAQPLGDLVTLI</sequence>
<protein>
    <submittedName>
        <fullName evidence="1">Uncharacterized protein</fullName>
    </submittedName>
</protein>
<comment type="caution">
    <text evidence="1">The sequence shown here is derived from an EMBL/GenBank/DDBJ whole genome shotgun (WGS) entry which is preliminary data.</text>
</comment>
<dbReference type="STRING" id="1210090.GCA_001613185_03838"/>
<gene>
    <name evidence="1" type="ORF">DFR74_114130</name>
</gene>
<reference evidence="1 2" key="1">
    <citation type="submission" date="2018-06" db="EMBL/GenBank/DDBJ databases">
        <title>Genomic Encyclopedia of Type Strains, Phase IV (KMG-IV): sequencing the most valuable type-strain genomes for metagenomic binning, comparative biology and taxonomic classification.</title>
        <authorList>
            <person name="Goeker M."/>
        </authorList>
    </citation>
    <scope>NUCLEOTIDE SEQUENCE [LARGE SCALE GENOMIC DNA]</scope>
    <source>
        <strain evidence="1 2">DSM 44599</strain>
    </source>
</reference>
<accession>A0A366D6C5</accession>
<evidence type="ECO:0000313" key="2">
    <source>
        <dbReference type="Proteomes" id="UP000252586"/>
    </source>
</evidence>
<organism evidence="1 2">
    <name type="scientific">Nocardia puris</name>
    <dbReference type="NCBI Taxonomy" id="208602"/>
    <lineage>
        <taxon>Bacteria</taxon>
        <taxon>Bacillati</taxon>
        <taxon>Actinomycetota</taxon>
        <taxon>Actinomycetes</taxon>
        <taxon>Mycobacteriales</taxon>
        <taxon>Nocardiaceae</taxon>
        <taxon>Nocardia</taxon>
    </lineage>
</organism>
<evidence type="ECO:0000313" key="1">
    <source>
        <dbReference type="EMBL" id="RBO85587.1"/>
    </source>
</evidence>
<name>A0A366D6C5_9NOCA</name>